<dbReference type="Gene3D" id="3.20.20.30">
    <property type="entry name" value="Luciferase-like domain"/>
    <property type="match status" value="1"/>
</dbReference>
<dbReference type="InterPro" id="IPR011251">
    <property type="entry name" value="Luciferase-like_dom"/>
</dbReference>
<name>A0ABU2DT83_9MICC</name>
<proteinExistence type="predicted"/>
<dbReference type="InterPro" id="IPR036661">
    <property type="entry name" value="Luciferase-like_sf"/>
</dbReference>
<dbReference type="RefSeq" id="WP_310548692.1">
    <property type="nucleotide sequence ID" value="NZ_JAVKGR010000010.1"/>
</dbReference>
<dbReference type="NCBIfam" id="TIGR04036">
    <property type="entry name" value="LLM_CE1758_fam"/>
    <property type="match status" value="1"/>
</dbReference>
<evidence type="ECO:0000313" key="5">
    <source>
        <dbReference type="EMBL" id="MDR8019700.1"/>
    </source>
</evidence>
<sequence length="376" mass="41791">MQFGIFSIGDVTTDPTTGRTPTEHERIRATVAIAKKAEEVGLDVFATGQHHNPPFVAPANPPILMAHIAAQTERIRLSTATTLITTTDPVRIAEDYAYAQHLTEGRVDLTLGRGNTGPVYPWFGKDIRAGIPLAVENYALLHRLWRETDVDWQGRFRTPLQNFTATPRPLDDVAPFVWHGSIRSPEIAEQAAYYGDGFFHNNIFWNKEHTGRMVDMYRQRFADYGHGTAEEAIVGLGGQVFMRPNSQDAIREFRPYFDNAPVYGGGPSLEDFTKMTPLTVGTPEQVIEKTLSFREYAGDYQRQLFLIDHAGLPLETVLEQIEILGEQVVPVLRQEVAARAPQGTPEAPTHESLLRRRQAGLDPVPGGRTAEAAAHG</sequence>
<feature type="domain" description="Luciferase-like" evidence="4">
    <location>
        <begin position="1"/>
        <end position="296"/>
    </location>
</feature>
<accession>A0ABU2DT83</accession>
<dbReference type="GO" id="GO:0016491">
    <property type="term" value="F:oxidoreductase activity"/>
    <property type="evidence" value="ECO:0007669"/>
    <property type="project" value="UniProtKB-KW"/>
</dbReference>
<evidence type="ECO:0000313" key="6">
    <source>
        <dbReference type="Proteomes" id="UP001251870"/>
    </source>
</evidence>
<keyword evidence="2" id="KW-0503">Monooxygenase</keyword>
<evidence type="ECO:0000259" key="4">
    <source>
        <dbReference type="Pfam" id="PF00296"/>
    </source>
</evidence>
<reference evidence="5 6" key="1">
    <citation type="submission" date="2023-09" db="EMBL/GenBank/DDBJ databases">
        <title>Description of three actinobacteria isolated from air of manufacturing shop in a pharmaceutical factory.</title>
        <authorList>
            <person name="Zhang D.-F."/>
        </authorList>
    </citation>
    <scope>NUCLEOTIDE SEQUENCE [LARGE SCALE GENOMIC DNA]</scope>
    <source>
        <strain evidence="5 6">LY-0111</strain>
    </source>
</reference>
<dbReference type="EC" id="1.-.-.-" evidence="5"/>
<dbReference type="PANTHER" id="PTHR30137">
    <property type="entry name" value="LUCIFERASE-LIKE MONOOXYGENASE"/>
    <property type="match status" value="1"/>
</dbReference>
<evidence type="ECO:0000256" key="2">
    <source>
        <dbReference type="ARBA" id="ARBA00023033"/>
    </source>
</evidence>
<dbReference type="Pfam" id="PF00296">
    <property type="entry name" value="Bac_luciferase"/>
    <property type="match status" value="1"/>
</dbReference>
<dbReference type="PANTHER" id="PTHR30137:SF8">
    <property type="entry name" value="BLR5498 PROTEIN"/>
    <property type="match status" value="1"/>
</dbReference>
<dbReference type="SUPFAM" id="SSF51679">
    <property type="entry name" value="Bacterial luciferase-like"/>
    <property type="match status" value="1"/>
</dbReference>
<protein>
    <submittedName>
        <fullName evidence="5">LLM class flavin-dependent oxidoreductase</fullName>
        <ecNumber evidence="5">1.-.-.-</ecNumber>
    </submittedName>
</protein>
<evidence type="ECO:0000256" key="3">
    <source>
        <dbReference type="SAM" id="MobiDB-lite"/>
    </source>
</evidence>
<gene>
    <name evidence="5" type="ORF">RIL96_09005</name>
</gene>
<dbReference type="CDD" id="cd00347">
    <property type="entry name" value="Flavin_utilizing_monoxygenases"/>
    <property type="match status" value="1"/>
</dbReference>
<keyword evidence="1 5" id="KW-0560">Oxidoreductase</keyword>
<dbReference type="InterPro" id="IPR023934">
    <property type="entry name" value="LLM_FMN-dep_put"/>
</dbReference>
<comment type="caution">
    <text evidence="5">The sequence shown here is derived from an EMBL/GenBank/DDBJ whole genome shotgun (WGS) entry which is preliminary data.</text>
</comment>
<keyword evidence="6" id="KW-1185">Reference proteome</keyword>
<dbReference type="InterPro" id="IPR050766">
    <property type="entry name" value="Bact_Lucif_Oxidored"/>
</dbReference>
<organism evidence="5 6">
    <name type="scientific">Nesterenkonia aerolata</name>
    <dbReference type="NCBI Taxonomy" id="3074079"/>
    <lineage>
        <taxon>Bacteria</taxon>
        <taxon>Bacillati</taxon>
        <taxon>Actinomycetota</taxon>
        <taxon>Actinomycetes</taxon>
        <taxon>Micrococcales</taxon>
        <taxon>Micrococcaceae</taxon>
        <taxon>Nesterenkonia</taxon>
    </lineage>
</organism>
<feature type="region of interest" description="Disordered" evidence="3">
    <location>
        <begin position="339"/>
        <end position="376"/>
    </location>
</feature>
<dbReference type="Proteomes" id="UP001251870">
    <property type="component" value="Unassembled WGS sequence"/>
</dbReference>
<evidence type="ECO:0000256" key="1">
    <source>
        <dbReference type="ARBA" id="ARBA00023002"/>
    </source>
</evidence>
<dbReference type="EMBL" id="JAVKGR010000010">
    <property type="protein sequence ID" value="MDR8019700.1"/>
    <property type="molecule type" value="Genomic_DNA"/>
</dbReference>